<dbReference type="AlphaFoldDB" id="A0A2B7Y1W7"/>
<feature type="compositionally biased region" description="Low complexity" evidence="8">
    <location>
        <begin position="88"/>
        <end position="109"/>
    </location>
</feature>
<name>A0A2B7Y1W7_POLH7</name>
<dbReference type="InterPro" id="IPR051628">
    <property type="entry name" value="LUBAC_E3_Ligases"/>
</dbReference>
<evidence type="ECO:0000259" key="10">
    <source>
        <dbReference type="PROSITE" id="PS51873"/>
    </source>
</evidence>
<gene>
    <name evidence="11" type="ORF">AJ80_05668</name>
</gene>
<keyword evidence="2" id="KW-0808">Transferase</keyword>
<feature type="compositionally biased region" description="Low complexity" evidence="8">
    <location>
        <begin position="11"/>
        <end position="31"/>
    </location>
</feature>
<comment type="pathway">
    <text evidence="1">Protein modification; protein ubiquitination.</text>
</comment>
<evidence type="ECO:0008006" key="13">
    <source>
        <dbReference type="Google" id="ProtNLM"/>
    </source>
</evidence>
<evidence type="ECO:0000259" key="9">
    <source>
        <dbReference type="PROSITE" id="PS51140"/>
    </source>
</evidence>
<evidence type="ECO:0000256" key="5">
    <source>
        <dbReference type="ARBA" id="ARBA00022771"/>
    </source>
</evidence>
<dbReference type="InterPro" id="IPR003892">
    <property type="entry name" value="CUE"/>
</dbReference>
<dbReference type="STRING" id="1447883.A0A2B7Y1W7"/>
<dbReference type="InterPro" id="IPR044066">
    <property type="entry name" value="TRIAD_supradom"/>
</dbReference>
<feature type="compositionally biased region" description="Low complexity" evidence="8">
    <location>
        <begin position="764"/>
        <end position="782"/>
    </location>
</feature>
<dbReference type="Gene3D" id="1.20.120.1750">
    <property type="match status" value="1"/>
</dbReference>
<feature type="region of interest" description="Disordered" evidence="8">
    <location>
        <begin position="637"/>
        <end position="669"/>
    </location>
</feature>
<dbReference type="GO" id="GO:0016740">
    <property type="term" value="F:transferase activity"/>
    <property type="evidence" value="ECO:0007669"/>
    <property type="project" value="UniProtKB-KW"/>
</dbReference>
<reference evidence="11 12" key="1">
    <citation type="submission" date="2017-10" db="EMBL/GenBank/DDBJ databases">
        <title>Comparative genomics in systemic dimorphic fungi from Ajellomycetaceae.</title>
        <authorList>
            <person name="Munoz J.F."/>
            <person name="Mcewen J.G."/>
            <person name="Clay O.K."/>
            <person name="Cuomo C.A."/>
        </authorList>
    </citation>
    <scope>NUCLEOTIDE SEQUENCE [LARGE SCALE GENOMIC DNA]</scope>
    <source>
        <strain evidence="11 12">UAMH7299</strain>
    </source>
</reference>
<organism evidence="11 12">
    <name type="scientific">Polytolypa hystricis (strain UAMH7299)</name>
    <dbReference type="NCBI Taxonomy" id="1447883"/>
    <lineage>
        <taxon>Eukaryota</taxon>
        <taxon>Fungi</taxon>
        <taxon>Dikarya</taxon>
        <taxon>Ascomycota</taxon>
        <taxon>Pezizomycotina</taxon>
        <taxon>Eurotiomycetes</taxon>
        <taxon>Eurotiomycetidae</taxon>
        <taxon>Onygenales</taxon>
        <taxon>Onygenales incertae sedis</taxon>
        <taxon>Polytolypa</taxon>
    </lineage>
</organism>
<dbReference type="Pfam" id="PF26191">
    <property type="entry name" value="RING-HC_RBR_RNF216"/>
    <property type="match status" value="1"/>
</dbReference>
<dbReference type="InterPro" id="IPR058758">
    <property type="entry name" value="UBA_RNF216"/>
</dbReference>
<feature type="compositionally biased region" description="Gly residues" evidence="8">
    <location>
        <begin position="198"/>
        <end position="207"/>
    </location>
</feature>
<feature type="domain" description="CUE" evidence="9">
    <location>
        <begin position="128"/>
        <end position="173"/>
    </location>
</feature>
<feature type="region of interest" description="Disordered" evidence="8">
    <location>
        <begin position="1"/>
        <end position="127"/>
    </location>
</feature>
<dbReference type="CDD" id="cd20353">
    <property type="entry name" value="Rcat_RBR_RNF216"/>
    <property type="match status" value="1"/>
</dbReference>
<dbReference type="Proteomes" id="UP000224634">
    <property type="component" value="Unassembled WGS sequence"/>
</dbReference>
<feature type="region of interest" description="Disordered" evidence="8">
    <location>
        <begin position="763"/>
        <end position="819"/>
    </location>
</feature>
<evidence type="ECO:0000313" key="12">
    <source>
        <dbReference type="Proteomes" id="UP000224634"/>
    </source>
</evidence>
<dbReference type="PANTHER" id="PTHR22770:SF42">
    <property type="entry name" value="FINGER PROTEIN (ZIN), PUTATIVE (AFU_ORTHOLOGUE AFUA_4G03910)-RELATED"/>
    <property type="match status" value="1"/>
</dbReference>
<evidence type="ECO:0000256" key="6">
    <source>
        <dbReference type="ARBA" id="ARBA00022786"/>
    </source>
</evidence>
<dbReference type="Pfam" id="PF26200">
    <property type="entry name" value="Rcat_RNF216"/>
    <property type="match status" value="2"/>
</dbReference>
<dbReference type="CDD" id="cd14279">
    <property type="entry name" value="CUE"/>
    <property type="match status" value="1"/>
</dbReference>
<dbReference type="PROSITE" id="PS51873">
    <property type="entry name" value="TRIAD"/>
    <property type="match status" value="1"/>
</dbReference>
<dbReference type="PANTHER" id="PTHR22770">
    <property type="entry name" value="UBIQUITIN CONJUGATING ENZYME 7 INTERACTING PROTEIN-RELATED"/>
    <property type="match status" value="1"/>
</dbReference>
<dbReference type="InterPro" id="IPR047546">
    <property type="entry name" value="Rcat_RBR_RNF216"/>
</dbReference>
<evidence type="ECO:0000256" key="7">
    <source>
        <dbReference type="ARBA" id="ARBA00022833"/>
    </source>
</evidence>
<evidence type="ECO:0000256" key="1">
    <source>
        <dbReference type="ARBA" id="ARBA00004906"/>
    </source>
</evidence>
<keyword evidence="3" id="KW-0479">Metal-binding</keyword>
<dbReference type="InterPro" id="IPR047544">
    <property type="entry name" value="RING-HC_RBR_RNF216"/>
</dbReference>
<evidence type="ECO:0000256" key="4">
    <source>
        <dbReference type="ARBA" id="ARBA00022737"/>
    </source>
</evidence>
<evidence type="ECO:0000256" key="8">
    <source>
        <dbReference type="SAM" id="MobiDB-lite"/>
    </source>
</evidence>
<sequence length="871" mass="96239">MVLSLALPSLTNRATGTARTRSSTNTTTTTTIGADNDKSASTSSLSLPTTSSSSPSLPPSPQPTTRQLRKQSSSSTLTEALRSNPFGTTTTTTTTTAARSSKQATAAQTHPPPAPNAEAEEKQRERDELNAALATLAELFPDVKVEVFRELLVRFDGTSRLQVCVEQLLRYRTEWVKGRWNTPETTTAASTASHEACGDGGGGGGSNENGLAVHIPKEERFRSDEYKKAVKRAMALEFRALSRSTINAVLAEVNFSYTRARPTLRELSRKTWRVTLGNIFPSFKKKKDKDDHPLLVWQKLPTGESLPRLKDTGCAELDRELHDMLLAPLLTRWREQQEETDRRMAEELNESEAQDVGAVYECDCCLSDVTFEQIATCSDGPHIICFNCIQRTLHEALFGQGWGKSIDNERSTLRCLAPLREGTCPGSLDTKVTQRAILCEKAGVETYQKFEERLAQESLLKSQLKLVRCPFCSYAEVDPVYDSPEQGFAWRFRRANLLTTILTTIFLLDLIPLLLIPISIFLLFCPSILATVISASLRNVCLKTRNQRFTCSNLSCRRQSCITCHKPWRDPHVCHEPLLLSLRTTVEAARTAAIKRTCPQCGLSFVKASGCNKLTCVCGYSMCYLCRKALGPPLRATNNNNILGQRRAAPRPRARPRNNGQRNQENAPLIGAGFDGAFAEDAAASDDSDNNNDNHLDPAIVEEDFEEEPEGYKHFCEHFRVNPGSRCSECNKCELYRAEDEEAIARRAGEKAEREWRIREGLLGSSSSSSSSSPSSSAATAGGSNGGAAAGAGGVQQGFGDLRVPLQDPASPKKTAWGPGAEDVLRDWSWQGNHRADWRFWTQDLWKDGRWKAEVQILVDGLVERIIIVDV</sequence>
<dbReference type="GO" id="GO:0008270">
    <property type="term" value="F:zinc ion binding"/>
    <property type="evidence" value="ECO:0007669"/>
    <property type="project" value="UniProtKB-KW"/>
</dbReference>
<keyword evidence="12" id="KW-1185">Reference proteome</keyword>
<dbReference type="Pfam" id="PF26112">
    <property type="entry name" value="UBA_RNF216"/>
    <property type="match status" value="1"/>
</dbReference>
<evidence type="ECO:0000256" key="2">
    <source>
        <dbReference type="ARBA" id="ARBA00022679"/>
    </source>
</evidence>
<dbReference type="OrthoDB" id="10009520at2759"/>
<keyword evidence="5" id="KW-0863">Zinc-finger</keyword>
<dbReference type="GO" id="GO:0043130">
    <property type="term" value="F:ubiquitin binding"/>
    <property type="evidence" value="ECO:0007669"/>
    <property type="project" value="InterPro"/>
</dbReference>
<proteinExistence type="predicted"/>
<evidence type="ECO:0000313" key="11">
    <source>
        <dbReference type="EMBL" id="PGH15043.1"/>
    </source>
</evidence>
<comment type="caution">
    <text evidence="11">The sequence shown here is derived from an EMBL/GenBank/DDBJ whole genome shotgun (WGS) entry which is preliminary data.</text>
</comment>
<protein>
    <recommendedName>
        <fullName evidence="13">RING-type domain-containing protein</fullName>
    </recommendedName>
</protein>
<dbReference type="PROSITE" id="PS51140">
    <property type="entry name" value="CUE"/>
    <property type="match status" value="1"/>
</dbReference>
<feature type="compositionally biased region" description="Low complexity" evidence="8">
    <location>
        <begin position="41"/>
        <end position="55"/>
    </location>
</feature>
<dbReference type="SUPFAM" id="SSF57850">
    <property type="entry name" value="RING/U-box"/>
    <property type="match status" value="1"/>
</dbReference>
<dbReference type="EMBL" id="PDNA01000086">
    <property type="protein sequence ID" value="PGH15043.1"/>
    <property type="molecule type" value="Genomic_DNA"/>
</dbReference>
<keyword evidence="6" id="KW-0833">Ubl conjugation pathway</keyword>
<accession>A0A2B7Y1W7</accession>
<feature type="compositionally biased region" description="Gly residues" evidence="8">
    <location>
        <begin position="783"/>
        <end position="797"/>
    </location>
</feature>
<keyword evidence="7" id="KW-0862">Zinc</keyword>
<feature type="region of interest" description="Disordered" evidence="8">
    <location>
        <begin position="185"/>
        <end position="208"/>
    </location>
</feature>
<evidence type="ECO:0000256" key="3">
    <source>
        <dbReference type="ARBA" id="ARBA00022723"/>
    </source>
</evidence>
<dbReference type="CDD" id="cd16630">
    <property type="entry name" value="RING-HC_RBR_RNF216"/>
    <property type="match status" value="1"/>
</dbReference>
<keyword evidence="4" id="KW-0677">Repeat</keyword>
<feature type="compositionally biased region" description="Low complexity" evidence="8">
    <location>
        <begin position="185"/>
        <end position="195"/>
    </location>
</feature>
<feature type="domain" description="RING-type" evidence="10">
    <location>
        <begin position="358"/>
        <end position="648"/>
    </location>
</feature>